<comment type="catalytic activity">
    <reaction evidence="18">
        <text>L-tyrosyl-[protein] + ATP = O-phospho-L-tyrosyl-[protein] + ADP + H(+)</text>
        <dbReference type="Rhea" id="RHEA:10596"/>
        <dbReference type="Rhea" id="RHEA-COMP:10136"/>
        <dbReference type="Rhea" id="RHEA-COMP:20101"/>
        <dbReference type="ChEBI" id="CHEBI:15378"/>
        <dbReference type="ChEBI" id="CHEBI:30616"/>
        <dbReference type="ChEBI" id="CHEBI:46858"/>
        <dbReference type="ChEBI" id="CHEBI:61978"/>
        <dbReference type="ChEBI" id="CHEBI:456216"/>
        <dbReference type="EC" id="2.7.10.1"/>
    </reaction>
</comment>
<dbReference type="Gene3D" id="3.30.200.20">
    <property type="entry name" value="Phosphorylase Kinase, domain 1"/>
    <property type="match status" value="1"/>
</dbReference>
<evidence type="ECO:0000256" key="13">
    <source>
        <dbReference type="ARBA" id="ARBA00023137"/>
    </source>
</evidence>
<dbReference type="EMBL" id="OB663433">
    <property type="protein sequence ID" value="CAD7231364.1"/>
    <property type="molecule type" value="Genomic_DNA"/>
</dbReference>
<evidence type="ECO:0000256" key="16">
    <source>
        <dbReference type="ARBA" id="ARBA00023180"/>
    </source>
</evidence>
<evidence type="ECO:0000256" key="10">
    <source>
        <dbReference type="ARBA" id="ARBA00022840"/>
    </source>
</evidence>
<dbReference type="FunFam" id="1.10.510.10:FF:000190">
    <property type="entry name" value="Proto-oncogene tyrosine-protein kinase receptor Ret"/>
    <property type="match status" value="1"/>
</dbReference>
<keyword evidence="7" id="KW-0677">Repeat</keyword>
<dbReference type="GO" id="GO:0007169">
    <property type="term" value="P:cell surface receptor protein tyrosine kinase signaling pathway"/>
    <property type="evidence" value="ECO:0007669"/>
    <property type="project" value="TreeGrafter"/>
</dbReference>
<evidence type="ECO:0000256" key="1">
    <source>
        <dbReference type="ARBA" id="ARBA00004479"/>
    </source>
</evidence>
<keyword evidence="14" id="KW-1015">Disulfide bond</keyword>
<dbReference type="AlphaFoldDB" id="A0A7R8ZTP1"/>
<feature type="compositionally biased region" description="Low complexity" evidence="20">
    <location>
        <begin position="165"/>
        <end position="187"/>
    </location>
</feature>
<dbReference type="InterPro" id="IPR017441">
    <property type="entry name" value="Protein_kinase_ATP_BS"/>
</dbReference>
<dbReference type="PRINTS" id="PR00109">
    <property type="entry name" value="TYRKINASE"/>
</dbReference>
<evidence type="ECO:0000256" key="9">
    <source>
        <dbReference type="ARBA" id="ARBA00022777"/>
    </source>
</evidence>
<dbReference type="Gene3D" id="1.10.510.10">
    <property type="entry name" value="Transferase(Phosphotransferase) domain 1"/>
    <property type="match status" value="1"/>
</dbReference>
<evidence type="ECO:0000256" key="4">
    <source>
        <dbReference type="ARBA" id="ARBA00022679"/>
    </source>
</evidence>
<dbReference type="EC" id="2.7.10.1" evidence="2"/>
<keyword evidence="8" id="KW-0547">Nucleotide-binding</keyword>
<feature type="domain" description="Protein kinase" evidence="22">
    <location>
        <begin position="450"/>
        <end position="731"/>
    </location>
</feature>
<keyword evidence="3" id="KW-0597">Phosphoprotein</keyword>
<feature type="compositionally biased region" description="Basic residues" evidence="20">
    <location>
        <begin position="153"/>
        <end position="164"/>
    </location>
</feature>
<dbReference type="GO" id="GO:0043235">
    <property type="term" value="C:receptor complex"/>
    <property type="evidence" value="ECO:0007669"/>
    <property type="project" value="TreeGrafter"/>
</dbReference>
<evidence type="ECO:0000256" key="12">
    <source>
        <dbReference type="ARBA" id="ARBA00023136"/>
    </source>
</evidence>
<keyword evidence="11 21" id="KW-1133">Transmembrane helix</keyword>
<dbReference type="OrthoDB" id="3256376at2759"/>
<dbReference type="PROSITE" id="PS00109">
    <property type="entry name" value="PROTEIN_KINASE_TYR"/>
    <property type="match status" value="1"/>
</dbReference>
<dbReference type="InterPro" id="IPR008266">
    <property type="entry name" value="Tyr_kinase_AS"/>
</dbReference>
<dbReference type="InterPro" id="IPR050122">
    <property type="entry name" value="RTK"/>
</dbReference>
<evidence type="ECO:0000256" key="2">
    <source>
        <dbReference type="ARBA" id="ARBA00011902"/>
    </source>
</evidence>
<proteinExistence type="predicted"/>
<feature type="compositionally biased region" description="Low complexity" evidence="20">
    <location>
        <begin position="128"/>
        <end position="152"/>
    </location>
</feature>
<keyword evidence="16" id="KW-0325">Glycoprotein</keyword>
<name>A0A7R8ZTP1_9CRUS</name>
<dbReference type="SUPFAM" id="SSF56112">
    <property type="entry name" value="Protein kinase-like (PK-like)"/>
    <property type="match status" value="1"/>
</dbReference>
<accession>A0A7R8ZTP1</accession>
<dbReference type="GO" id="GO:0005524">
    <property type="term" value="F:ATP binding"/>
    <property type="evidence" value="ECO:0007669"/>
    <property type="project" value="UniProtKB-UniRule"/>
</dbReference>
<dbReference type="SMART" id="SM00219">
    <property type="entry name" value="TyrKc"/>
    <property type="match status" value="1"/>
</dbReference>
<evidence type="ECO:0000256" key="15">
    <source>
        <dbReference type="ARBA" id="ARBA00023170"/>
    </source>
</evidence>
<keyword evidence="12 21" id="KW-0472">Membrane</keyword>
<evidence type="ECO:0000256" key="6">
    <source>
        <dbReference type="ARBA" id="ARBA00022729"/>
    </source>
</evidence>
<evidence type="ECO:0000256" key="5">
    <source>
        <dbReference type="ARBA" id="ARBA00022692"/>
    </source>
</evidence>
<evidence type="ECO:0000256" key="8">
    <source>
        <dbReference type="ARBA" id="ARBA00022741"/>
    </source>
</evidence>
<dbReference type="GO" id="GO:1902533">
    <property type="term" value="P:positive regulation of intracellular signal transduction"/>
    <property type="evidence" value="ECO:0007669"/>
    <property type="project" value="UniProtKB-ARBA"/>
</dbReference>
<feature type="compositionally biased region" description="Basic and acidic residues" evidence="20">
    <location>
        <begin position="350"/>
        <end position="364"/>
    </location>
</feature>
<keyword evidence="4" id="KW-0808">Transferase</keyword>
<evidence type="ECO:0000259" key="22">
    <source>
        <dbReference type="PROSITE" id="PS50011"/>
    </source>
</evidence>
<evidence type="ECO:0000256" key="21">
    <source>
        <dbReference type="SAM" id="Phobius"/>
    </source>
</evidence>
<dbReference type="GO" id="GO:0005886">
    <property type="term" value="C:plasma membrane"/>
    <property type="evidence" value="ECO:0007669"/>
    <property type="project" value="TreeGrafter"/>
</dbReference>
<keyword evidence="6" id="KW-0732">Signal</keyword>
<keyword evidence="10" id="KW-0067">ATP-binding</keyword>
<gene>
    <name evidence="23" type="ORF">CTOB1V02_LOCUS9211</name>
</gene>
<dbReference type="InterPro" id="IPR000719">
    <property type="entry name" value="Prot_kinase_dom"/>
</dbReference>
<evidence type="ECO:0000256" key="19">
    <source>
        <dbReference type="ARBA" id="ARBA00056965"/>
    </source>
</evidence>
<keyword evidence="9" id="KW-0418">Kinase</keyword>
<reference evidence="23" key="1">
    <citation type="submission" date="2020-11" db="EMBL/GenBank/DDBJ databases">
        <authorList>
            <person name="Tran Van P."/>
        </authorList>
    </citation>
    <scope>NUCLEOTIDE SEQUENCE</scope>
</reference>
<dbReference type="FunFam" id="3.30.200.20:FF:000593">
    <property type="entry name" value="Predicted protein"/>
    <property type="match status" value="1"/>
</dbReference>
<keyword evidence="5 21" id="KW-0812">Transmembrane</keyword>
<evidence type="ECO:0000256" key="7">
    <source>
        <dbReference type="ARBA" id="ARBA00022737"/>
    </source>
</evidence>
<evidence type="ECO:0000256" key="11">
    <source>
        <dbReference type="ARBA" id="ARBA00022989"/>
    </source>
</evidence>
<organism evidence="23">
    <name type="scientific">Cyprideis torosa</name>
    <dbReference type="NCBI Taxonomy" id="163714"/>
    <lineage>
        <taxon>Eukaryota</taxon>
        <taxon>Metazoa</taxon>
        <taxon>Ecdysozoa</taxon>
        <taxon>Arthropoda</taxon>
        <taxon>Crustacea</taxon>
        <taxon>Oligostraca</taxon>
        <taxon>Ostracoda</taxon>
        <taxon>Podocopa</taxon>
        <taxon>Podocopida</taxon>
        <taxon>Cytherocopina</taxon>
        <taxon>Cytheroidea</taxon>
        <taxon>Cytherideidae</taxon>
        <taxon>Cyprideis</taxon>
    </lineage>
</organism>
<feature type="region of interest" description="Disordered" evidence="20">
    <location>
        <begin position="85"/>
        <end position="242"/>
    </location>
</feature>
<dbReference type="PROSITE" id="PS00107">
    <property type="entry name" value="PROTEIN_KINASE_ATP"/>
    <property type="match status" value="1"/>
</dbReference>
<dbReference type="PANTHER" id="PTHR24416:SF621">
    <property type="entry name" value="TYROSINE KINASE RECEPTOR CAD96CA"/>
    <property type="match status" value="1"/>
</dbReference>
<protein>
    <recommendedName>
        <fullName evidence="2">receptor protein-tyrosine kinase</fullName>
        <ecNumber evidence="2">2.7.10.1</ecNumber>
    </recommendedName>
</protein>
<feature type="region of interest" description="Disordered" evidence="20">
    <location>
        <begin position="345"/>
        <end position="375"/>
    </location>
</feature>
<dbReference type="InterPro" id="IPR001245">
    <property type="entry name" value="Ser-Thr/Tyr_kinase_cat_dom"/>
</dbReference>
<keyword evidence="13" id="KW-0829">Tyrosine-protein kinase</keyword>
<comment type="function">
    <text evidence="19">Receptor for basic fibroblast growth factor.</text>
</comment>
<comment type="subcellular location">
    <subcellularLocation>
        <location evidence="1">Membrane</location>
        <topology evidence="1">Single-pass type I membrane protein</topology>
    </subcellularLocation>
</comment>
<feature type="compositionally biased region" description="Polar residues" evidence="20">
    <location>
        <begin position="222"/>
        <end position="238"/>
    </location>
</feature>
<dbReference type="PANTHER" id="PTHR24416">
    <property type="entry name" value="TYROSINE-PROTEIN KINASE RECEPTOR"/>
    <property type="match status" value="1"/>
</dbReference>
<evidence type="ECO:0000256" key="18">
    <source>
        <dbReference type="ARBA" id="ARBA00051243"/>
    </source>
</evidence>
<dbReference type="Pfam" id="PF07714">
    <property type="entry name" value="PK_Tyr_Ser-Thr"/>
    <property type="match status" value="1"/>
</dbReference>
<keyword evidence="17" id="KW-0393">Immunoglobulin domain</keyword>
<dbReference type="InterPro" id="IPR011009">
    <property type="entry name" value="Kinase-like_dom_sf"/>
</dbReference>
<dbReference type="PROSITE" id="PS50011">
    <property type="entry name" value="PROTEIN_KINASE_DOM"/>
    <property type="match status" value="1"/>
</dbReference>
<evidence type="ECO:0000256" key="3">
    <source>
        <dbReference type="ARBA" id="ARBA00022553"/>
    </source>
</evidence>
<sequence length="760" mass="83990">MSKSNILPLMRSLEATFYLGPRFYREGLQDFGDQAHALDLLVVFQVLPNPSLKACVILELGVKFCHDDETKSSVFNIPHRVIANPLPPWMTRPIRPSSTTPAPSPPSPEAPEDSATLPASPEPSPIATTEPSVESSPSSSPETSPSTVNPTTKRPRKRNRKKPKPSTTTSPESTTLSSATDDSSSTSPEQSVDENVIEKSSTSPDLPGAVLGTVSEEDPRESNSVATYQNSASSGSVSENEKKTPPTLLTAVLIPSLSVALLLLFAAILIWAVRKRRVRRRKKEGSVRYKTSADPAFCIRQPPALNPAKDLLSERIYVSDASRNSEAYLAHRQKEVKQALHLNTAAAPTKDSDNSIRRSARNEDSSAMDLPFPDPHVKGEINPVGYFSGEGTGSSSFSPSAPLYSPGGRPLWSRAVSNRYELEPGSNPTPVHSVPRVGDFDKWEFPRHQLIIQGILGEGYFGQVWKCDALMMDGEEGRDGTTSQTVAVKTLKENASERERLDLLAELNLMKTLDAHPNVVTLLGCCTEKDPIFLVMEYVVGGKLQSYLRASRAEHYYSKGGNHAASRLSSKDLLGFAYGTARGMDYLSKKGIIHRDLAARNVLVGEGKVAKVADFGFARDLIGKSVYERKSEGKLPIRWMSPESLYDNIFTAKSDVWSFGVLLWEIVTLGSTPYPGMGASEVMKKVRDGYRLEKPDHCRREVYNLMYYCWHADPRERPSFEELVHSLEDLLAQETEYIEMEHFPDHNYYNILSNLSGEKL</sequence>
<evidence type="ECO:0000256" key="14">
    <source>
        <dbReference type="ARBA" id="ARBA00023157"/>
    </source>
</evidence>
<keyword evidence="15" id="KW-0675">Receptor</keyword>
<dbReference type="InterPro" id="IPR020635">
    <property type="entry name" value="Tyr_kinase_cat_dom"/>
</dbReference>
<evidence type="ECO:0000256" key="17">
    <source>
        <dbReference type="ARBA" id="ARBA00023319"/>
    </source>
</evidence>
<dbReference type="CDD" id="cd00192">
    <property type="entry name" value="PTKc"/>
    <property type="match status" value="1"/>
</dbReference>
<dbReference type="GO" id="GO:0004714">
    <property type="term" value="F:transmembrane receptor protein tyrosine kinase activity"/>
    <property type="evidence" value="ECO:0007669"/>
    <property type="project" value="UniProtKB-EC"/>
</dbReference>
<evidence type="ECO:0000313" key="23">
    <source>
        <dbReference type="EMBL" id="CAD7231364.1"/>
    </source>
</evidence>
<feature type="transmembrane region" description="Helical" evidence="21">
    <location>
        <begin position="248"/>
        <end position="273"/>
    </location>
</feature>
<evidence type="ECO:0000256" key="20">
    <source>
        <dbReference type="SAM" id="MobiDB-lite"/>
    </source>
</evidence>